<accession>A0A6H5GY70</accession>
<gene>
    <name evidence="2" type="ORF">NTEN_LOCUS14844</name>
</gene>
<proteinExistence type="predicted"/>
<protein>
    <submittedName>
        <fullName evidence="2">Uncharacterized protein</fullName>
    </submittedName>
</protein>
<keyword evidence="1" id="KW-0812">Transmembrane</keyword>
<keyword evidence="1" id="KW-1133">Transmembrane helix</keyword>
<keyword evidence="1" id="KW-0472">Membrane</keyword>
<evidence type="ECO:0000256" key="1">
    <source>
        <dbReference type="SAM" id="Phobius"/>
    </source>
</evidence>
<sequence>MVWPFEGMHWTLRSVGWILPLTLTTESFRSIAMRGWGMEHFTVYAGFISSLGWSVFFILGTYFLVVINKNNIEDDHHESRLDRQHDELDDRMSEQYLWNQEPAIPLPNMQLEEPVQNPDKQYGEAPWRRGGVTPWSRDGATPWSRSVGLRWSHSMESWWNCSVESLHGVMVELLRGVIVESLRGVTPWSHGGVAPWSHSMES</sequence>
<organism evidence="2 3">
    <name type="scientific">Nesidiocoris tenuis</name>
    <dbReference type="NCBI Taxonomy" id="355587"/>
    <lineage>
        <taxon>Eukaryota</taxon>
        <taxon>Metazoa</taxon>
        <taxon>Ecdysozoa</taxon>
        <taxon>Arthropoda</taxon>
        <taxon>Hexapoda</taxon>
        <taxon>Insecta</taxon>
        <taxon>Pterygota</taxon>
        <taxon>Neoptera</taxon>
        <taxon>Paraneoptera</taxon>
        <taxon>Hemiptera</taxon>
        <taxon>Heteroptera</taxon>
        <taxon>Panheteroptera</taxon>
        <taxon>Cimicomorpha</taxon>
        <taxon>Miridae</taxon>
        <taxon>Dicyphina</taxon>
        <taxon>Nesidiocoris</taxon>
    </lineage>
</organism>
<dbReference type="Proteomes" id="UP000479000">
    <property type="component" value="Unassembled WGS sequence"/>
</dbReference>
<dbReference type="OrthoDB" id="6623414at2759"/>
<reference evidence="2 3" key="1">
    <citation type="submission" date="2020-02" db="EMBL/GenBank/DDBJ databases">
        <authorList>
            <person name="Ferguson B K."/>
        </authorList>
    </citation>
    <scope>NUCLEOTIDE SEQUENCE [LARGE SCALE GENOMIC DNA]</scope>
</reference>
<dbReference type="EMBL" id="CADCXU010022176">
    <property type="protein sequence ID" value="CAB0009739.1"/>
    <property type="molecule type" value="Genomic_DNA"/>
</dbReference>
<evidence type="ECO:0000313" key="2">
    <source>
        <dbReference type="EMBL" id="CAB0009739.1"/>
    </source>
</evidence>
<feature type="transmembrane region" description="Helical" evidence="1">
    <location>
        <begin position="43"/>
        <end position="67"/>
    </location>
</feature>
<name>A0A6H5GY70_9HEMI</name>
<evidence type="ECO:0000313" key="3">
    <source>
        <dbReference type="Proteomes" id="UP000479000"/>
    </source>
</evidence>
<keyword evidence="3" id="KW-1185">Reference proteome</keyword>
<dbReference type="AlphaFoldDB" id="A0A6H5GY70"/>